<gene>
    <name evidence="4" type="ORF">ENP47_06420</name>
</gene>
<dbReference type="GO" id="GO:0005737">
    <property type="term" value="C:cytoplasm"/>
    <property type="evidence" value="ECO:0007669"/>
    <property type="project" value="UniProtKB-SubCell"/>
</dbReference>
<dbReference type="InterPro" id="IPR006015">
    <property type="entry name" value="Universal_stress_UspA"/>
</dbReference>
<comment type="caution">
    <text evidence="4">The sequence shown here is derived from an EMBL/GenBank/DDBJ whole genome shotgun (WGS) entry which is preliminary data.</text>
</comment>
<dbReference type="AlphaFoldDB" id="A0A7C1K140"/>
<dbReference type="PIRSF" id="PIRSF006276">
    <property type="entry name" value="UspA"/>
    <property type="match status" value="1"/>
</dbReference>
<dbReference type="InterPro" id="IPR006016">
    <property type="entry name" value="UspA"/>
</dbReference>
<dbReference type="Gene3D" id="3.40.50.620">
    <property type="entry name" value="HUPs"/>
    <property type="match status" value="1"/>
</dbReference>
<reference evidence="4" key="1">
    <citation type="journal article" date="2020" name="mSystems">
        <title>Genome- and Community-Level Interaction Insights into Carbon Utilization and Element Cycling Functions of Hydrothermarchaeota in Hydrothermal Sediment.</title>
        <authorList>
            <person name="Zhou Z."/>
            <person name="Liu Y."/>
            <person name="Xu W."/>
            <person name="Pan J."/>
            <person name="Luo Z.H."/>
            <person name="Li M."/>
        </authorList>
    </citation>
    <scope>NUCLEOTIDE SEQUENCE [LARGE SCALE GENOMIC DNA]</scope>
    <source>
        <strain evidence="4">SpSt-222</strain>
    </source>
</reference>
<comment type="subcellular location">
    <subcellularLocation>
        <location evidence="2">Cytoplasm</location>
    </subcellularLocation>
</comment>
<evidence type="ECO:0000256" key="2">
    <source>
        <dbReference type="PIRNR" id="PIRNR006276"/>
    </source>
</evidence>
<accession>A0A7C1K140</accession>
<proteinExistence type="inferred from homology"/>
<protein>
    <recommendedName>
        <fullName evidence="2">Universal stress protein</fullName>
    </recommendedName>
</protein>
<dbReference type="PANTHER" id="PTHR46268:SF6">
    <property type="entry name" value="UNIVERSAL STRESS PROTEIN UP12"/>
    <property type="match status" value="1"/>
</dbReference>
<dbReference type="PANTHER" id="PTHR46268">
    <property type="entry name" value="STRESS RESPONSE PROTEIN NHAX"/>
    <property type="match status" value="1"/>
</dbReference>
<evidence type="ECO:0000256" key="1">
    <source>
        <dbReference type="ARBA" id="ARBA00008791"/>
    </source>
</evidence>
<sequence length="141" mass="15784">MYRKILVGFDGSDGAKAAMRHAIELARTFDAELWSLSVIETPHWVTATVGEIDEQRRLLEQELERLQQLARQQAAEYGIELHAVTRMGHPAQLLVQEAQRGNFDLLVIGHSGRSGVWGVFLGTTADKVVRHAPCSVLVVRW</sequence>
<organism evidence="4">
    <name type="scientific">Thermomicrobium roseum</name>
    <dbReference type="NCBI Taxonomy" id="500"/>
    <lineage>
        <taxon>Bacteria</taxon>
        <taxon>Pseudomonadati</taxon>
        <taxon>Thermomicrobiota</taxon>
        <taxon>Thermomicrobia</taxon>
        <taxon>Thermomicrobiales</taxon>
        <taxon>Thermomicrobiaceae</taxon>
        <taxon>Thermomicrobium</taxon>
    </lineage>
</organism>
<evidence type="ECO:0000313" key="4">
    <source>
        <dbReference type="EMBL" id="HEF65212.1"/>
    </source>
</evidence>
<dbReference type="SUPFAM" id="SSF52402">
    <property type="entry name" value="Adenine nucleotide alpha hydrolases-like"/>
    <property type="match status" value="1"/>
</dbReference>
<evidence type="ECO:0000259" key="3">
    <source>
        <dbReference type="Pfam" id="PF00582"/>
    </source>
</evidence>
<keyword evidence="2" id="KW-0963">Cytoplasm</keyword>
<name>A0A7C1K140_THERO</name>
<dbReference type="Pfam" id="PF00582">
    <property type="entry name" value="Usp"/>
    <property type="match status" value="1"/>
</dbReference>
<comment type="similarity">
    <text evidence="1 2">Belongs to the universal stress protein A family.</text>
</comment>
<dbReference type="PRINTS" id="PR01438">
    <property type="entry name" value="UNVRSLSTRESS"/>
</dbReference>
<dbReference type="CDD" id="cd00293">
    <property type="entry name" value="USP-like"/>
    <property type="match status" value="1"/>
</dbReference>
<dbReference type="InterPro" id="IPR014729">
    <property type="entry name" value="Rossmann-like_a/b/a_fold"/>
</dbReference>
<dbReference type="EMBL" id="DSJL01000011">
    <property type="protein sequence ID" value="HEF65212.1"/>
    <property type="molecule type" value="Genomic_DNA"/>
</dbReference>
<feature type="domain" description="UspA" evidence="3">
    <location>
        <begin position="1"/>
        <end position="140"/>
    </location>
</feature>